<feature type="non-terminal residue" evidence="1">
    <location>
        <position position="1"/>
    </location>
</feature>
<evidence type="ECO:0000313" key="1">
    <source>
        <dbReference type="EMBL" id="ECD4529640.1"/>
    </source>
</evidence>
<dbReference type="AlphaFoldDB" id="A0A5H7IRU0"/>
<comment type="caution">
    <text evidence="1">The sequence shown here is derived from an EMBL/GenBank/DDBJ whole genome shotgun (WGS) entry which is preliminary data.</text>
</comment>
<name>A0A5H7IRU0_SALET</name>
<reference evidence="1" key="1">
    <citation type="submission" date="2019-03" db="EMBL/GenBank/DDBJ databases">
        <authorList>
            <person name="Ashton P.M."/>
            <person name="Dallman T."/>
            <person name="Nair S."/>
            <person name="De Pinna E."/>
            <person name="Peters T."/>
            <person name="Grant K."/>
        </authorList>
    </citation>
    <scope>NUCLEOTIDE SEQUENCE</scope>
    <source>
        <strain evidence="1">266927</strain>
    </source>
</reference>
<proteinExistence type="predicted"/>
<organism evidence="1">
    <name type="scientific">Salmonella enterica subsp. enterica serovar Mapo</name>
    <dbReference type="NCBI Taxonomy" id="2564752"/>
    <lineage>
        <taxon>Bacteria</taxon>
        <taxon>Pseudomonadati</taxon>
        <taxon>Pseudomonadota</taxon>
        <taxon>Gammaproteobacteria</taxon>
        <taxon>Enterobacterales</taxon>
        <taxon>Enterobacteriaceae</taxon>
        <taxon>Salmonella</taxon>
    </lineage>
</organism>
<dbReference type="EMBL" id="AAIETE010000051">
    <property type="protein sequence ID" value="ECD4529640.1"/>
    <property type="molecule type" value="Genomic_DNA"/>
</dbReference>
<sequence length="67" mass="6993">GAVGVKLRVRQAVSRRVRGIREGDVQIRGAGMHPGQAPALAVAVLPRLLRSADAHQPAALIVTVLPV</sequence>
<protein>
    <submittedName>
        <fullName evidence="1">Uncharacterized protein</fullName>
    </submittedName>
</protein>
<gene>
    <name evidence="1" type="ORF">E0940_22990</name>
</gene>
<accession>A0A5H7IRU0</accession>